<gene>
    <name evidence="2" type="ORF">LBBP_02198</name>
</gene>
<dbReference type="InterPro" id="IPR010982">
    <property type="entry name" value="Lambda_DNA-bd_dom_sf"/>
</dbReference>
<protein>
    <submittedName>
        <fullName evidence="2">DNA-binding helix-turn-helix protein</fullName>
    </submittedName>
</protein>
<evidence type="ECO:0000313" key="2">
    <source>
        <dbReference type="EMBL" id="ALO26455.1"/>
    </source>
</evidence>
<dbReference type="AlphaFoldDB" id="A0A0E3B5Q8"/>
<dbReference type="GeneID" id="61172850"/>
<sequence>MELKTPGQRVKYIRTEGLGEKLTQAQFGAAIFISQAHLSRIESDELEITEQAAFVIEVVFNYKKDWVLNGIEPKMVSAIKFRESFSSKIEEWNHLVRRIEKIPNAKSIIEKYIKLTDKDRVTIDQIISRLSEM</sequence>
<evidence type="ECO:0000259" key="1">
    <source>
        <dbReference type="PROSITE" id="PS50943"/>
    </source>
</evidence>
<reference evidence="2 3" key="1">
    <citation type="journal article" date="2015" name="PLoS Negl. Trop. Dis.">
        <title>Distribution of Plasmids in Distinct Leptospira Pathogenic Species.</title>
        <authorList>
            <person name="Wang Y."/>
            <person name="Zhuang X."/>
            <person name="Zhong Y."/>
            <person name="Zhang C."/>
            <person name="Zhang Y."/>
            <person name="Zeng L."/>
            <person name="Zhu Y."/>
            <person name="He P."/>
            <person name="Dong K."/>
            <person name="Pal U."/>
            <person name="Guo X."/>
            <person name="Qin J."/>
        </authorList>
    </citation>
    <scope>NUCLEOTIDE SEQUENCE [LARGE SCALE GENOMIC DNA]</scope>
    <source>
        <strain evidence="2 3">56604</strain>
    </source>
</reference>
<evidence type="ECO:0000313" key="3">
    <source>
        <dbReference type="Proteomes" id="UP000058857"/>
    </source>
</evidence>
<proteinExistence type="predicted"/>
<dbReference type="Pfam" id="PF01381">
    <property type="entry name" value="HTH_3"/>
    <property type="match status" value="1"/>
</dbReference>
<dbReference type="SMART" id="SM00530">
    <property type="entry name" value="HTH_XRE"/>
    <property type="match status" value="1"/>
</dbReference>
<dbReference type="Proteomes" id="UP000058857">
    <property type="component" value="Chromosome 1"/>
</dbReference>
<keyword evidence="2" id="KW-0238">DNA-binding</keyword>
<dbReference type="InterPro" id="IPR001387">
    <property type="entry name" value="Cro/C1-type_HTH"/>
</dbReference>
<dbReference type="PROSITE" id="PS50943">
    <property type="entry name" value="HTH_CROC1"/>
    <property type="match status" value="1"/>
</dbReference>
<organism evidence="2">
    <name type="scientific">Leptospira borgpetersenii serovar Ballum</name>
    <dbReference type="NCBI Taxonomy" id="280505"/>
    <lineage>
        <taxon>Bacteria</taxon>
        <taxon>Pseudomonadati</taxon>
        <taxon>Spirochaetota</taxon>
        <taxon>Spirochaetia</taxon>
        <taxon>Leptospirales</taxon>
        <taxon>Leptospiraceae</taxon>
        <taxon>Leptospira</taxon>
    </lineage>
</organism>
<dbReference type="GO" id="GO:0003677">
    <property type="term" value="F:DNA binding"/>
    <property type="evidence" value="ECO:0007669"/>
    <property type="project" value="UniProtKB-KW"/>
</dbReference>
<dbReference type="SUPFAM" id="SSF47413">
    <property type="entry name" value="lambda repressor-like DNA-binding domains"/>
    <property type="match status" value="1"/>
</dbReference>
<dbReference type="Gene3D" id="1.10.260.40">
    <property type="entry name" value="lambda repressor-like DNA-binding domains"/>
    <property type="match status" value="1"/>
</dbReference>
<dbReference type="EMBL" id="CP012029">
    <property type="protein sequence ID" value="ALO26455.1"/>
    <property type="molecule type" value="Genomic_DNA"/>
</dbReference>
<dbReference type="RefSeq" id="WP_002743965.1">
    <property type="nucleotide sequence ID" value="NZ_CP012029.1"/>
</dbReference>
<accession>A0A0E3B5Q8</accession>
<feature type="domain" description="HTH cro/C1-type" evidence="1">
    <location>
        <begin position="21"/>
        <end position="67"/>
    </location>
</feature>
<dbReference type="PATRIC" id="fig|280505.15.peg.2148"/>
<name>A0A0E3B5Q8_LEPBO</name>
<dbReference type="CDD" id="cd00093">
    <property type="entry name" value="HTH_XRE"/>
    <property type="match status" value="1"/>
</dbReference>